<evidence type="ECO:0000256" key="5">
    <source>
        <dbReference type="SAM" id="Phobius"/>
    </source>
</evidence>
<feature type="transmembrane region" description="Helical" evidence="5">
    <location>
        <begin position="111"/>
        <end position="135"/>
    </location>
</feature>
<dbReference type="GO" id="GO:0005248">
    <property type="term" value="F:voltage-gated sodium channel activity"/>
    <property type="evidence" value="ECO:0007669"/>
    <property type="project" value="TreeGrafter"/>
</dbReference>
<accession>A0A9J6EWQ4</accession>
<name>A0A9J6EWQ4_RHIMP</name>
<evidence type="ECO:0000256" key="1">
    <source>
        <dbReference type="ARBA" id="ARBA00004141"/>
    </source>
</evidence>
<feature type="domain" description="Ion transport" evidence="6">
    <location>
        <begin position="47"/>
        <end position="148"/>
    </location>
</feature>
<evidence type="ECO:0000313" key="7">
    <source>
        <dbReference type="EMBL" id="KAH8038713.1"/>
    </source>
</evidence>
<dbReference type="SUPFAM" id="SSF81324">
    <property type="entry name" value="Voltage-gated potassium channels"/>
    <property type="match status" value="1"/>
</dbReference>
<comment type="subcellular location">
    <subcellularLocation>
        <location evidence="1">Membrane</location>
        <topology evidence="1">Multi-pass membrane protein</topology>
    </subcellularLocation>
</comment>
<evidence type="ECO:0000313" key="8">
    <source>
        <dbReference type="Proteomes" id="UP000821866"/>
    </source>
</evidence>
<proteinExistence type="predicted"/>
<dbReference type="Proteomes" id="UP000821866">
    <property type="component" value="Chromosome 1"/>
</dbReference>
<evidence type="ECO:0000259" key="6">
    <source>
        <dbReference type="Pfam" id="PF00520"/>
    </source>
</evidence>
<dbReference type="VEuPathDB" id="VectorBase:LOC119167176"/>
<dbReference type="AlphaFoldDB" id="A0A9J6EWQ4"/>
<dbReference type="Gene3D" id="1.20.120.350">
    <property type="entry name" value="Voltage-gated potassium channels. Chain C"/>
    <property type="match status" value="1"/>
</dbReference>
<dbReference type="InterPro" id="IPR027359">
    <property type="entry name" value="Volt_channel_dom_sf"/>
</dbReference>
<dbReference type="EMBL" id="JABSTU010000001">
    <property type="protein sequence ID" value="KAH8038713.1"/>
    <property type="molecule type" value="Genomic_DNA"/>
</dbReference>
<dbReference type="PANTHER" id="PTHR10037:SF62">
    <property type="entry name" value="SODIUM CHANNEL PROTEIN 60E"/>
    <property type="match status" value="1"/>
</dbReference>
<protein>
    <recommendedName>
        <fullName evidence="6">Ion transport domain-containing protein</fullName>
    </recommendedName>
</protein>
<evidence type="ECO:0000256" key="4">
    <source>
        <dbReference type="ARBA" id="ARBA00023136"/>
    </source>
</evidence>
<sequence>MRAQTFCAIGKKLGGYHVYRFNAAKSFGCLGPLHPVRKLCVRLVTSQYLDMFVLALVLLNTLMLALKYRNLFLDSLFLALFTIDIGIRAAARGFVMHKYSYLSELWNCLDFVVTCAGAIELFGAAVGLGAQLQILNSFRPFRLFKVLTVFLDAVVEGSGNFDHLGFFNVHPNLSTRAYNISASIGNAAVEAGS</sequence>
<dbReference type="GO" id="GO:0086010">
    <property type="term" value="P:membrane depolarization during action potential"/>
    <property type="evidence" value="ECO:0007669"/>
    <property type="project" value="TreeGrafter"/>
</dbReference>
<evidence type="ECO:0000256" key="3">
    <source>
        <dbReference type="ARBA" id="ARBA00022989"/>
    </source>
</evidence>
<organism evidence="7 8">
    <name type="scientific">Rhipicephalus microplus</name>
    <name type="common">Cattle tick</name>
    <name type="synonym">Boophilus microplus</name>
    <dbReference type="NCBI Taxonomy" id="6941"/>
    <lineage>
        <taxon>Eukaryota</taxon>
        <taxon>Metazoa</taxon>
        <taxon>Ecdysozoa</taxon>
        <taxon>Arthropoda</taxon>
        <taxon>Chelicerata</taxon>
        <taxon>Arachnida</taxon>
        <taxon>Acari</taxon>
        <taxon>Parasitiformes</taxon>
        <taxon>Ixodida</taxon>
        <taxon>Ixodoidea</taxon>
        <taxon>Ixodidae</taxon>
        <taxon>Rhipicephalinae</taxon>
        <taxon>Rhipicephalus</taxon>
        <taxon>Boophilus</taxon>
    </lineage>
</organism>
<gene>
    <name evidence="7" type="ORF">HPB51_002857</name>
</gene>
<dbReference type="GO" id="GO:0001518">
    <property type="term" value="C:voltage-gated sodium channel complex"/>
    <property type="evidence" value="ECO:0007669"/>
    <property type="project" value="TreeGrafter"/>
</dbReference>
<keyword evidence="2 5" id="KW-0812">Transmembrane</keyword>
<evidence type="ECO:0000256" key="2">
    <source>
        <dbReference type="ARBA" id="ARBA00022692"/>
    </source>
</evidence>
<reference evidence="7" key="2">
    <citation type="submission" date="2021-09" db="EMBL/GenBank/DDBJ databases">
        <authorList>
            <person name="Jia N."/>
            <person name="Wang J."/>
            <person name="Shi W."/>
            <person name="Du L."/>
            <person name="Sun Y."/>
            <person name="Zhan W."/>
            <person name="Jiang J."/>
            <person name="Wang Q."/>
            <person name="Zhang B."/>
            <person name="Ji P."/>
            <person name="Sakyi L.B."/>
            <person name="Cui X."/>
            <person name="Yuan T."/>
            <person name="Jiang B."/>
            <person name="Yang W."/>
            <person name="Lam T.T.-Y."/>
            <person name="Chang Q."/>
            <person name="Ding S."/>
            <person name="Wang X."/>
            <person name="Zhu J."/>
            <person name="Ruan X."/>
            <person name="Zhao L."/>
            <person name="Wei J."/>
            <person name="Que T."/>
            <person name="Du C."/>
            <person name="Cheng J."/>
            <person name="Dai P."/>
            <person name="Han X."/>
            <person name="Huang E."/>
            <person name="Gao Y."/>
            <person name="Liu J."/>
            <person name="Shao H."/>
            <person name="Ye R."/>
            <person name="Li L."/>
            <person name="Wei W."/>
            <person name="Wang X."/>
            <person name="Wang C."/>
            <person name="Huo Q."/>
            <person name="Li W."/>
            <person name="Guo W."/>
            <person name="Chen H."/>
            <person name="Chen S."/>
            <person name="Zhou L."/>
            <person name="Zhou L."/>
            <person name="Ni X."/>
            <person name="Tian J."/>
            <person name="Zhou Y."/>
            <person name="Sheng Y."/>
            <person name="Liu T."/>
            <person name="Pan Y."/>
            <person name="Xia L."/>
            <person name="Li J."/>
            <person name="Zhao F."/>
            <person name="Cao W."/>
        </authorList>
    </citation>
    <scope>NUCLEOTIDE SEQUENCE</scope>
    <source>
        <strain evidence="7">Rmic-2018</strain>
        <tissue evidence="7">Larvae</tissue>
    </source>
</reference>
<dbReference type="InterPro" id="IPR043203">
    <property type="entry name" value="VGCC_Ca_Na"/>
</dbReference>
<keyword evidence="3 5" id="KW-1133">Transmembrane helix</keyword>
<dbReference type="GO" id="GO:0019228">
    <property type="term" value="P:neuronal action potential"/>
    <property type="evidence" value="ECO:0007669"/>
    <property type="project" value="TreeGrafter"/>
</dbReference>
<feature type="transmembrane region" description="Helical" evidence="5">
    <location>
        <begin position="48"/>
        <end position="66"/>
    </location>
</feature>
<comment type="caution">
    <text evidence="7">The sequence shown here is derived from an EMBL/GenBank/DDBJ whole genome shotgun (WGS) entry which is preliminary data.</text>
</comment>
<dbReference type="PANTHER" id="PTHR10037">
    <property type="entry name" value="VOLTAGE-GATED CATION CHANNEL CALCIUM AND SODIUM"/>
    <property type="match status" value="1"/>
</dbReference>
<dbReference type="InterPro" id="IPR005821">
    <property type="entry name" value="Ion_trans_dom"/>
</dbReference>
<dbReference type="Pfam" id="PF00520">
    <property type="entry name" value="Ion_trans"/>
    <property type="match status" value="1"/>
</dbReference>
<keyword evidence="4 5" id="KW-0472">Membrane</keyword>
<reference evidence="7" key="1">
    <citation type="journal article" date="2020" name="Cell">
        <title>Large-Scale Comparative Analyses of Tick Genomes Elucidate Their Genetic Diversity and Vector Capacities.</title>
        <authorList>
            <consortium name="Tick Genome and Microbiome Consortium (TIGMIC)"/>
            <person name="Jia N."/>
            <person name="Wang J."/>
            <person name="Shi W."/>
            <person name="Du L."/>
            <person name="Sun Y."/>
            <person name="Zhan W."/>
            <person name="Jiang J.F."/>
            <person name="Wang Q."/>
            <person name="Zhang B."/>
            <person name="Ji P."/>
            <person name="Bell-Sakyi L."/>
            <person name="Cui X.M."/>
            <person name="Yuan T.T."/>
            <person name="Jiang B.G."/>
            <person name="Yang W.F."/>
            <person name="Lam T.T."/>
            <person name="Chang Q.C."/>
            <person name="Ding S.J."/>
            <person name="Wang X.J."/>
            <person name="Zhu J.G."/>
            <person name="Ruan X.D."/>
            <person name="Zhao L."/>
            <person name="Wei J.T."/>
            <person name="Ye R.Z."/>
            <person name="Que T.C."/>
            <person name="Du C.H."/>
            <person name="Zhou Y.H."/>
            <person name="Cheng J.X."/>
            <person name="Dai P.F."/>
            <person name="Guo W.B."/>
            <person name="Han X.H."/>
            <person name="Huang E.J."/>
            <person name="Li L.F."/>
            <person name="Wei W."/>
            <person name="Gao Y.C."/>
            <person name="Liu J.Z."/>
            <person name="Shao H.Z."/>
            <person name="Wang X."/>
            <person name="Wang C.C."/>
            <person name="Yang T.C."/>
            <person name="Huo Q.B."/>
            <person name="Li W."/>
            <person name="Chen H.Y."/>
            <person name="Chen S.E."/>
            <person name="Zhou L.G."/>
            <person name="Ni X.B."/>
            <person name="Tian J.H."/>
            <person name="Sheng Y."/>
            <person name="Liu T."/>
            <person name="Pan Y.S."/>
            <person name="Xia L.Y."/>
            <person name="Li J."/>
            <person name="Zhao F."/>
            <person name="Cao W.C."/>
        </authorList>
    </citation>
    <scope>NUCLEOTIDE SEQUENCE</scope>
    <source>
        <strain evidence="7">Rmic-2018</strain>
    </source>
</reference>
<feature type="transmembrane region" description="Helical" evidence="5">
    <location>
        <begin position="71"/>
        <end position="91"/>
    </location>
</feature>
<keyword evidence="8" id="KW-1185">Reference proteome</keyword>